<feature type="signal peptide" evidence="2">
    <location>
        <begin position="1"/>
        <end position="40"/>
    </location>
</feature>
<dbReference type="AlphaFoldDB" id="A0A0S4J0M0"/>
<dbReference type="EMBL" id="CYKH01000830">
    <property type="protein sequence ID" value="CUG47401.1"/>
    <property type="molecule type" value="Genomic_DNA"/>
</dbReference>
<gene>
    <name evidence="3" type="ORF">BSAL_79940</name>
</gene>
<proteinExistence type="predicted"/>
<sequence length="1132" mass="119945">MVSLSSRDVPLTQITALRLLLRLLLLSVCLLSKTTTVALSFEIPCTAIPNNAFMVTSNSTYTLTNCDADTLFLDLVPLYTGSDRVLENVTIRVVGGTVLARLSATTFTVVRNIHVSVTGVNVNRTVSVSSTLAFLPITVLDISGSPENVDDVSVSFENTTLSLQVSSAVPIRVAPLLHLIGNALASRFTDISISCRNSNLSVLVNLSIGATFFGTSVFAMVVTMIAMEHGLVYNVSIERITIAVVSSSVSSIISGDFSSGLYYRSYVALFLVRCTQFRGGSIALLKNFVFSSNNNVSYTLIGRMPRNSSDTFSVVSTSSFSVIDTLHMSFEGLTLLSLEGVCGGANCSVATQSWPTVRIVEVRGEASVTAILNVSIIVSRAKISTRTPRKAVLFKCSDALTLRNISVTINDNIGRFLSSSLDVAGASREFFLTEVSAIDNVTQLSIVVKRCSLTFEQVIDGGVSVLASVAHLADNISFATVDVSDVNVTSIIANGTAFLNGAIAALSMGTSIVNVIMETPSILNIGTNVHISISNCTLIAAHLAAIPLNAFVAVIASNVAAVNVVRSLSNSTIVVNNVHVTRSFLEAQANVPGSNVQTTRSNVTAAVALFDVLTAMLVESGSLSPFLPFLFSVSGGLPATVFHTNVTTTVTNGSSVLTTSSNLGDFFGLIAFPSVSNRCTYIVSDIASSTRSGVVGSVGHTTVINSIVNVNRVSGVSSLIVAVLGSLVFLGPNNQVTFDQVLVEATDLIRIASVRFALVAVSTFIEDERTMEPSLPPLFSMTRCQFRGFDAILNPSSFILNNGAPLLLLGCNLWDDAPLPPSKITSNLTLRRFISYPESSFNESVTCSGYTKSLTETQSPPAARDNFHTSLESLITAGTSSGVAIYASLVTQFGVVGGAIPSLQRAMTSVRLASLCTLVSDSSVINSGSGENVMSSDTSENPLRLSLPVGKDSLSYAAGASVGNAVLASAVGVAIHYLAKKQQTQQHHHKRARLGDAITSMLPSSLLPGSIVIPYIILGQPAISACVALLMSVDRTAQSVACGTLMLVCAWLAYPIGCVYLVLWRGRQGSVSRAFALQATRTVQRRTARDAKILSPGMQSCLMFLMTPLQKWRLHPGCSKRGTPERRYAEFD</sequence>
<accession>A0A0S4J0M0</accession>
<name>A0A0S4J0M0_BODSA</name>
<feature type="chain" id="PRO_5006621859" evidence="2">
    <location>
        <begin position="41"/>
        <end position="1132"/>
    </location>
</feature>
<protein>
    <submittedName>
        <fullName evidence="3">Membrane-associated protein, putative</fullName>
    </submittedName>
</protein>
<organism evidence="3 4">
    <name type="scientific">Bodo saltans</name>
    <name type="common">Flagellated protozoan</name>
    <dbReference type="NCBI Taxonomy" id="75058"/>
    <lineage>
        <taxon>Eukaryota</taxon>
        <taxon>Discoba</taxon>
        <taxon>Euglenozoa</taxon>
        <taxon>Kinetoplastea</taxon>
        <taxon>Metakinetoplastina</taxon>
        <taxon>Eubodonida</taxon>
        <taxon>Bodonidae</taxon>
        <taxon>Bodo</taxon>
    </lineage>
</organism>
<feature type="transmembrane region" description="Helical" evidence="1">
    <location>
        <begin position="1038"/>
        <end position="1063"/>
    </location>
</feature>
<keyword evidence="4" id="KW-1185">Reference proteome</keyword>
<dbReference type="VEuPathDB" id="TriTrypDB:BSAL_79940"/>
<dbReference type="Proteomes" id="UP000051952">
    <property type="component" value="Unassembled WGS sequence"/>
</dbReference>
<keyword evidence="1" id="KW-0812">Transmembrane</keyword>
<evidence type="ECO:0000313" key="3">
    <source>
        <dbReference type="EMBL" id="CUG47401.1"/>
    </source>
</evidence>
<keyword evidence="2" id="KW-0732">Signal</keyword>
<feature type="transmembrane region" description="Helical" evidence="1">
    <location>
        <begin position="1000"/>
        <end position="1018"/>
    </location>
</feature>
<evidence type="ECO:0000256" key="1">
    <source>
        <dbReference type="SAM" id="Phobius"/>
    </source>
</evidence>
<evidence type="ECO:0000256" key="2">
    <source>
        <dbReference type="SAM" id="SignalP"/>
    </source>
</evidence>
<keyword evidence="1" id="KW-0472">Membrane</keyword>
<feature type="transmembrane region" description="Helical" evidence="1">
    <location>
        <begin position="202"/>
        <end position="227"/>
    </location>
</feature>
<keyword evidence="1" id="KW-1133">Transmembrane helix</keyword>
<feature type="transmembrane region" description="Helical" evidence="1">
    <location>
        <begin position="954"/>
        <end position="979"/>
    </location>
</feature>
<feature type="non-terminal residue" evidence="3">
    <location>
        <position position="1132"/>
    </location>
</feature>
<evidence type="ECO:0000313" key="4">
    <source>
        <dbReference type="Proteomes" id="UP000051952"/>
    </source>
</evidence>
<reference evidence="4" key="1">
    <citation type="submission" date="2015-09" db="EMBL/GenBank/DDBJ databases">
        <authorList>
            <consortium name="Pathogen Informatics"/>
        </authorList>
    </citation>
    <scope>NUCLEOTIDE SEQUENCE [LARGE SCALE GENOMIC DNA]</scope>
    <source>
        <strain evidence="4">Lake Konstanz</strain>
    </source>
</reference>